<dbReference type="PANTHER" id="PTHR11102">
    <property type="entry name" value="SEL-1-LIKE PROTEIN"/>
    <property type="match status" value="1"/>
</dbReference>
<dbReference type="SUPFAM" id="SSF81901">
    <property type="entry name" value="HCP-like"/>
    <property type="match status" value="3"/>
</dbReference>
<protein>
    <recommendedName>
        <fullName evidence="4">Sel1 repeat family protein</fullName>
    </recommendedName>
</protein>
<dbReference type="RefSeq" id="XP_068357301.1">
    <property type="nucleotide sequence ID" value="XM_068493135.1"/>
</dbReference>
<dbReference type="InterPro" id="IPR050767">
    <property type="entry name" value="Sel1_AlgK"/>
</dbReference>
<reference evidence="2" key="1">
    <citation type="submission" date="2016-10" db="EMBL/GenBank/DDBJ databases">
        <authorList>
            <person name="Benchimol M."/>
            <person name="Almeida L.G."/>
            <person name="Vasconcelos A.T."/>
            <person name="Perreira-Neves A."/>
            <person name="Rosa I.A."/>
            <person name="Tasca T."/>
            <person name="Bogo M.R."/>
            <person name="de Souza W."/>
        </authorList>
    </citation>
    <scope>NUCLEOTIDE SEQUENCE [LARGE SCALE GENOMIC DNA]</scope>
    <source>
        <strain evidence="2">K</strain>
    </source>
</reference>
<accession>A0A1J4K3V4</accession>
<keyword evidence="3" id="KW-1185">Reference proteome</keyword>
<dbReference type="VEuPathDB" id="TrichDB:TRFO_06497"/>
<organism evidence="2 3">
    <name type="scientific">Tritrichomonas foetus</name>
    <dbReference type="NCBI Taxonomy" id="1144522"/>
    <lineage>
        <taxon>Eukaryota</taxon>
        <taxon>Metamonada</taxon>
        <taxon>Parabasalia</taxon>
        <taxon>Tritrichomonadida</taxon>
        <taxon>Tritrichomonadidae</taxon>
        <taxon>Tritrichomonas</taxon>
    </lineage>
</organism>
<sequence length="623" mass="70025">MSESISYLKNALSIRNLISYLPVLLKRGVPITELEIHITRNMKYSDLTASFFNLPLPVIWRILFPKIHGTPTSQIIDYIVFMITPHPEAINLIFPYVDLTQITENDAIKLSCVSKEGTAIENFISYINSNQQANRVEIEKVKSEGRRMVLSLQKALNKQPGDIEYQLAAEYKRGFFIEPNPGLYKKYLTIAVNAKHADAMFMMALEMEEDSKFTDALNILTKNIPNYNSTIPHIRDKGKELLYSKDQTISKIGETYINYGIKRKDPECHYILGKFILSKWSELKKGYNLMTQAASMNVKKATLYLQNLEADGGFNMLVGQAEAAKESKVKADKGDAIEMINYAVMRNMGVGVEKNIEIAAKYLENAAKAGNSIGMNLFGSLLLLGYGINKDYEKAAHYFSMSCKMNNPDGMVFYGYMLETGRGVPQNREEAYKLYEKASNEGNSDGLLRMGLYKLNYEHDNAGALEKFQQAAKEGNPNAYFCLGWMSEKGKGKPMKLDEAVKYYKSASDNGSDFGHIALGRAFEKGTVVEKNVVVAKKLYKKAFKAVNAENLLVNGYCLEKGEGAPHDPEYAALCYKVCADYGNAKGMYEYGRMLKNGLGVEKNEIEGIKYTQMARLNGYIEQ</sequence>
<dbReference type="Pfam" id="PF08238">
    <property type="entry name" value="Sel1"/>
    <property type="match status" value="7"/>
</dbReference>
<dbReference type="PANTHER" id="PTHR11102:SF160">
    <property type="entry name" value="ERAD-ASSOCIATED E3 UBIQUITIN-PROTEIN LIGASE COMPONENT HRD3"/>
    <property type="match status" value="1"/>
</dbReference>
<comment type="similarity">
    <text evidence="1">Belongs to the sel-1 family.</text>
</comment>
<gene>
    <name evidence="2" type="ORF">TRFO_06497</name>
</gene>
<dbReference type="GeneID" id="94827839"/>
<dbReference type="Gene3D" id="1.25.40.10">
    <property type="entry name" value="Tetratricopeptide repeat domain"/>
    <property type="match status" value="3"/>
</dbReference>
<evidence type="ECO:0000256" key="1">
    <source>
        <dbReference type="ARBA" id="ARBA00038101"/>
    </source>
</evidence>
<proteinExistence type="inferred from homology"/>
<dbReference type="Proteomes" id="UP000179807">
    <property type="component" value="Unassembled WGS sequence"/>
</dbReference>
<dbReference type="InterPro" id="IPR006597">
    <property type="entry name" value="Sel1-like"/>
</dbReference>
<dbReference type="AlphaFoldDB" id="A0A1J4K3V4"/>
<dbReference type="EMBL" id="MLAK01000804">
    <property type="protein sequence ID" value="OHT04165.1"/>
    <property type="molecule type" value="Genomic_DNA"/>
</dbReference>
<evidence type="ECO:0000313" key="2">
    <source>
        <dbReference type="EMBL" id="OHT04165.1"/>
    </source>
</evidence>
<evidence type="ECO:0008006" key="4">
    <source>
        <dbReference type="Google" id="ProtNLM"/>
    </source>
</evidence>
<dbReference type="SMART" id="SM00671">
    <property type="entry name" value="SEL1"/>
    <property type="match status" value="8"/>
</dbReference>
<evidence type="ECO:0000313" key="3">
    <source>
        <dbReference type="Proteomes" id="UP000179807"/>
    </source>
</evidence>
<dbReference type="OrthoDB" id="272077at2759"/>
<name>A0A1J4K3V4_9EUKA</name>
<dbReference type="InterPro" id="IPR011990">
    <property type="entry name" value="TPR-like_helical_dom_sf"/>
</dbReference>
<comment type="caution">
    <text evidence="2">The sequence shown here is derived from an EMBL/GenBank/DDBJ whole genome shotgun (WGS) entry which is preliminary data.</text>
</comment>